<keyword evidence="4" id="KW-1185">Reference proteome</keyword>
<keyword evidence="2" id="KW-0472">Membrane</keyword>
<feature type="transmembrane region" description="Helical" evidence="2">
    <location>
        <begin position="6"/>
        <end position="27"/>
    </location>
</feature>
<organism evidence="3 4">
    <name type="scientific">Pleurodeles waltl</name>
    <name type="common">Iberian ribbed newt</name>
    <dbReference type="NCBI Taxonomy" id="8319"/>
    <lineage>
        <taxon>Eukaryota</taxon>
        <taxon>Metazoa</taxon>
        <taxon>Chordata</taxon>
        <taxon>Craniata</taxon>
        <taxon>Vertebrata</taxon>
        <taxon>Euteleostomi</taxon>
        <taxon>Amphibia</taxon>
        <taxon>Batrachia</taxon>
        <taxon>Caudata</taxon>
        <taxon>Salamandroidea</taxon>
        <taxon>Salamandridae</taxon>
        <taxon>Pleurodelinae</taxon>
        <taxon>Pleurodeles</taxon>
    </lineage>
</organism>
<comment type="caution">
    <text evidence="3">The sequence shown here is derived from an EMBL/GenBank/DDBJ whole genome shotgun (WGS) entry which is preliminary data.</text>
</comment>
<feature type="region of interest" description="Disordered" evidence="1">
    <location>
        <begin position="54"/>
        <end position="82"/>
    </location>
</feature>
<keyword evidence="2" id="KW-1133">Transmembrane helix</keyword>
<evidence type="ECO:0000256" key="2">
    <source>
        <dbReference type="SAM" id="Phobius"/>
    </source>
</evidence>
<sequence length="159" mass="17889">MDTLGLYGLFVVTSSHMLLLKISLALLRGLMMKQETSSQELIYWGLKKRTRKAFGMRKKEKDTDSQGSPDRDGGKKANGAPNGFYAEIDWERYDRHPQCSAVGAQDAQSYFGMFRFDVGLVFQARVRCELWRLSVSGKLQRSLTLVHSAVCVDVGSSAW</sequence>
<evidence type="ECO:0000313" key="4">
    <source>
        <dbReference type="Proteomes" id="UP001066276"/>
    </source>
</evidence>
<dbReference type="AlphaFoldDB" id="A0AAV7T3H6"/>
<name>A0AAV7T3H6_PLEWA</name>
<gene>
    <name evidence="3" type="ORF">NDU88_002509</name>
</gene>
<dbReference type="Proteomes" id="UP001066276">
    <property type="component" value="Chromosome 4_1"/>
</dbReference>
<reference evidence="3" key="1">
    <citation type="journal article" date="2022" name="bioRxiv">
        <title>Sequencing and chromosome-scale assembly of the giantPleurodeles waltlgenome.</title>
        <authorList>
            <person name="Brown T."/>
            <person name="Elewa A."/>
            <person name="Iarovenko S."/>
            <person name="Subramanian E."/>
            <person name="Araus A.J."/>
            <person name="Petzold A."/>
            <person name="Susuki M."/>
            <person name="Suzuki K.-i.T."/>
            <person name="Hayashi T."/>
            <person name="Toyoda A."/>
            <person name="Oliveira C."/>
            <person name="Osipova E."/>
            <person name="Leigh N.D."/>
            <person name="Simon A."/>
            <person name="Yun M.H."/>
        </authorList>
    </citation>
    <scope>NUCLEOTIDE SEQUENCE</scope>
    <source>
        <strain evidence="3">20211129_DDA</strain>
        <tissue evidence="3">Liver</tissue>
    </source>
</reference>
<dbReference type="EMBL" id="JANPWB010000007">
    <property type="protein sequence ID" value="KAJ1170636.1"/>
    <property type="molecule type" value="Genomic_DNA"/>
</dbReference>
<evidence type="ECO:0000313" key="3">
    <source>
        <dbReference type="EMBL" id="KAJ1170636.1"/>
    </source>
</evidence>
<keyword evidence="2" id="KW-0812">Transmembrane</keyword>
<accession>A0AAV7T3H6</accession>
<protein>
    <submittedName>
        <fullName evidence="3">Uncharacterized protein</fullName>
    </submittedName>
</protein>
<feature type="compositionally biased region" description="Basic and acidic residues" evidence="1">
    <location>
        <begin position="57"/>
        <end position="75"/>
    </location>
</feature>
<evidence type="ECO:0000256" key="1">
    <source>
        <dbReference type="SAM" id="MobiDB-lite"/>
    </source>
</evidence>
<proteinExistence type="predicted"/>